<keyword evidence="1" id="KW-0175">Coiled coil</keyword>
<protein>
    <submittedName>
        <fullName evidence="3">HlyD family efflux transporter periplasmic adaptor subunit</fullName>
    </submittedName>
</protein>
<keyword evidence="2" id="KW-1133">Transmembrane helix</keyword>
<dbReference type="Gene3D" id="2.40.50.100">
    <property type="match status" value="1"/>
</dbReference>
<dbReference type="Gene3D" id="2.40.30.170">
    <property type="match status" value="1"/>
</dbReference>
<name>A0A5B8IAV6_9RHOB</name>
<dbReference type="PRINTS" id="PR01490">
    <property type="entry name" value="RTXTOXIND"/>
</dbReference>
<evidence type="ECO:0000313" key="3">
    <source>
        <dbReference type="EMBL" id="QDY71199.1"/>
    </source>
</evidence>
<keyword evidence="4" id="KW-1185">Reference proteome</keyword>
<feature type="coiled-coil region" evidence="1">
    <location>
        <begin position="81"/>
        <end position="143"/>
    </location>
</feature>
<dbReference type="SUPFAM" id="SSF111369">
    <property type="entry name" value="HlyD-like secretion proteins"/>
    <property type="match status" value="3"/>
</dbReference>
<geneLocation type="plasmid" evidence="3 4">
    <name>unnamed3</name>
</geneLocation>
<dbReference type="PANTHER" id="PTHR30438:SF2">
    <property type="entry name" value="MEMBRANE PROTEIN"/>
    <property type="match status" value="1"/>
</dbReference>
<accession>A0A5B8IAV6</accession>
<evidence type="ECO:0000313" key="4">
    <source>
        <dbReference type="Proteomes" id="UP000318483"/>
    </source>
</evidence>
<evidence type="ECO:0000256" key="1">
    <source>
        <dbReference type="SAM" id="Coils"/>
    </source>
</evidence>
<feature type="coiled-coil region" evidence="1">
    <location>
        <begin position="168"/>
        <end position="202"/>
    </location>
</feature>
<dbReference type="PANTHER" id="PTHR30438">
    <property type="entry name" value="36 KDA ANTIGEN-RELATED"/>
    <property type="match status" value="1"/>
</dbReference>
<keyword evidence="3" id="KW-0614">Plasmid</keyword>
<dbReference type="KEGG" id="lit:FPZ52_15995"/>
<gene>
    <name evidence="3" type="ORF">FPZ52_15995</name>
</gene>
<dbReference type="Gene3D" id="1.10.287.470">
    <property type="entry name" value="Helix hairpin bin"/>
    <property type="match status" value="2"/>
</dbReference>
<keyword evidence="2" id="KW-0812">Transmembrane</keyword>
<dbReference type="OrthoDB" id="9778236at2"/>
<dbReference type="AlphaFoldDB" id="A0A5B8IAV6"/>
<dbReference type="EMBL" id="CP042264">
    <property type="protein sequence ID" value="QDY71199.1"/>
    <property type="molecule type" value="Genomic_DNA"/>
</dbReference>
<evidence type="ECO:0000256" key="2">
    <source>
        <dbReference type="SAM" id="Phobius"/>
    </source>
</evidence>
<organism evidence="3 4">
    <name type="scientific">Qingshengfaniella alkalisoli</name>
    <dbReference type="NCBI Taxonomy" id="2599296"/>
    <lineage>
        <taxon>Bacteria</taxon>
        <taxon>Pseudomonadati</taxon>
        <taxon>Pseudomonadota</taxon>
        <taxon>Alphaproteobacteria</taxon>
        <taxon>Rhodobacterales</taxon>
        <taxon>Paracoccaceae</taxon>
        <taxon>Qingshengfaniella</taxon>
    </lineage>
</organism>
<reference evidence="3 4" key="1">
    <citation type="submission" date="2019-07" db="EMBL/GenBank/DDBJ databases">
        <title>Litoreibacter alkalisoli sp. nov., isolated from saline-alkaline soil.</title>
        <authorList>
            <person name="Wang S."/>
            <person name="Xu L."/>
            <person name="Xing Y.-T."/>
            <person name="Sun J.-Q."/>
        </authorList>
    </citation>
    <scope>NUCLEOTIDE SEQUENCE [LARGE SCALE GENOMIC DNA]</scope>
    <source>
        <strain evidence="3 4">LN3S51</strain>
        <plasmid evidence="3 4">unnamed3</plasmid>
    </source>
</reference>
<dbReference type="Proteomes" id="UP000318483">
    <property type="component" value="Plasmid unnamed3"/>
</dbReference>
<feature type="transmembrane region" description="Helical" evidence="2">
    <location>
        <begin position="7"/>
        <end position="25"/>
    </location>
</feature>
<sequence length="355" mass="38238">MKQLSRKWIWVGTVAVVIVGAYLAWNKLANPGLPAEIATGNGRIEATEIDISARLAGRIDEILVEEGDAVQRGDVLVHMDVVQLTAQRRKAEAARRRAEIAIETANSQVTQTEAQKAAAEATVEEAQAVADAASARVARTERLAATSVLSQQVLDDDRASDRQAQAGLASAKASLAAAEAAIGTAKAQVVDAEAAVEAAQAEIDYVTAQIDDSTLISPRSGRIQYRIAQEGEVVSAGGRILSLVDLRDVYMTFFLPTSQAGLVNVGSEVRLAMDALPGYVLPASISFVADVAQFTPKTVETAEEREKLMFRVRARINHELLEKYIQYVKTGLPGQAYVRLDPNVEWPDFLSNVVE</sequence>
<keyword evidence="2" id="KW-0472">Membrane</keyword>
<dbReference type="GO" id="GO:0005886">
    <property type="term" value="C:plasma membrane"/>
    <property type="evidence" value="ECO:0007669"/>
    <property type="project" value="TreeGrafter"/>
</dbReference>
<proteinExistence type="predicted"/>